<dbReference type="InterPro" id="IPR000845">
    <property type="entry name" value="Nucleoside_phosphorylase_d"/>
</dbReference>
<proteinExistence type="predicted"/>
<name>G9P8M0_HYPAI</name>
<dbReference type="InterPro" id="IPR035994">
    <property type="entry name" value="Nucleoside_phosphorylase_sf"/>
</dbReference>
<evidence type="ECO:0000259" key="1">
    <source>
        <dbReference type="Pfam" id="PF01048"/>
    </source>
</evidence>
<dbReference type="HOGENOM" id="CLU_000288_34_22_1"/>
<feature type="domain" description="Nucleoside phosphorylase" evidence="1">
    <location>
        <begin position="15"/>
        <end position="261"/>
    </location>
</feature>
<accession>G9P8M0</accession>
<dbReference type="SUPFAM" id="SSF53167">
    <property type="entry name" value="Purine and uridine phosphorylases"/>
    <property type="match status" value="1"/>
</dbReference>
<dbReference type="InterPro" id="IPR053137">
    <property type="entry name" value="NLR-like"/>
</dbReference>
<dbReference type="EMBL" id="ABDG02000027">
    <property type="protein sequence ID" value="EHK41797.1"/>
    <property type="molecule type" value="Genomic_DNA"/>
</dbReference>
<evidence type="ECO:0000313" key="2">
    <source>
        <dbReference type="EMBL" id="EHK41797.1"/>
    </source>
</evidence>
<dbReference type="Pfam" id="PF01048">
    <property type="entry name" value="PNP_UDP_1"/>
    <property type="match status" value="1"/>
</dbReference>
<dbReference type="STRING" id="452589.G9P8M0"/>
<dbReference type="PANTHER" id="PTHR46082">
    <property type="entry name" value="ATP/GTP-BINDING PROTEIN-RELATED"/>
    <property type="match status" value="1"/>
</dbReference>
<dbReference type="GO" id="GO:0009116">
    <property type="term" value="P:nucleoside metabolic process"/>
    <property type="evidence" value="ECO:0007669"/>
    <property type="project" value="InterPro"/>
</dbReference>
<protein>
    <recommendedName>
        <fullName evidence="1">Nucleoside phosphorylase domain-containing protein</fullName>
    </recommendedName>
</protein>
<reference evidence="2 3" key="1">
    <citation type="journal article" date="2011" name="Genome Biol.">
        <title>Comparative genome sequence analysis underscores mycoparasitism as the ancestral life style of Trichoderma.</title>
        <authorList>
            <person name="Kubicek C.P."/>
            <person name="Herrera-Estrella A."/>
            <person name="Seidl-Seiboth V."/>
            <person name="Martinez D.A."/>
            <person name="Druzhinina I.S."/>
            <person name="Thon M."/>
            <person name="Zeilinger S."/>
            <person name="Casas-Flores S."/>
            <person name="Horwitz B.A."/>
            <person name="Mukherjee P.K."/>
            <person name="Mukherjee M."/>
            <person name="Kredics L."/>
            <person name="Alcaraz L.D."/>
            <person name="Aerts A."/>
            <person name="Antal Z."/>
            <person name="Atanasova L."/>
            <person name="Cervantes-Badillo M.G."/>
            <person name="Challacombe J."/>
            <person name="Chertkov O."/>
            <person name="McCluskey K."/>
            <person name="Coulpier F."/>
            <person name="Deshpande N."/>
            <person name="von Doehren H."/>
            <person name="Ebbole D.J."/>
            <person name="Esquivel-Naranjo E.U."/>
            <person name="Fekete E."/>
            <person name="Flipphi M."/>
            <person name="Glaser F."/>
            <person name="Gomez-Rodriguez E.Y."/>
            <person name="Gruber S."/>
            <person name="Han C."/>
            <person name="Henrissat B."/>
            <person name="Hermosa R."/>
            <person name="Hernandez-Onate M."/>
            <person name="Karaffa L."/>
            <person name="Kosti I."/>
            <person name="Le Crom S."/>
            <person name="Lindquist E."/>
            <person name="Lucas S."/>
            <person name="Luebeck M."/>
            <person name="Luebeck P.S."/>
            <person name="Margeot A."/>
            <person name="Metz B."/>
            <person name="Misra M."/>
            <person name="Nevalainen H."/>
            <person name="Omann M."/>
            <person name="Packer N."/>
            <person name="Perrone G."/>
            <person name="Uresti-Rivera E.E."/>
            <person name="Salamov A."/>
            <person name="Schmoll M."/>
            <person name="Seiboth B."/>
            <person name="Shapiro H."/>
            <person name="Sukno S."/>
            <person name="Tamayo-Ramos J.A."/>
            <person name="Tisch D."/>
            <person name="Wiest A."/>
            <person name="Wilkinson H.H."/>
            <person name="Zhang M."/>
            <person name="Coutinho P.M."/>
            <person name="Kenerley C.M."/>
            <person name="Monte E."/>
            <person name="Baker S.E."/>
            <person name="Grigoriev I.V."/>
        </authorList>
    </citation>
    <scope>NUCLEOTIDE SEQUENCE [LARGE SCALE GENOMIC DNA]</scope>
    <source>
        <strain evidence="3">ATCC 20476 / IMI 206040</strain>
    </source>
</reference>
<gene>
    <name evidence="2" type="ORF">TRIATDRAFT_295612</name>
</gene>
<dbReference type="AlphaFoldDB" id="G9P8M0"/>
<keyword evidence="3" id="KW-1185">Reference proteome</keyword>
<dbReference type="GO" id="GO:0003824">
    <property type="term" value="F:catalytic activity"/>
    <property type="evidence" value="ECO:0007669"/>
    <property type="project" value="InterPro"/>
</dbReference>
<dbReference type="Proteomes" id="UP000005426">
    <property type="component" value="Unassembled WGS sequence"/>
</dbReference>
<organism evidence="2 3">
    <name type="scientific">Hypocrea atroviridis (strain ATCC 20476 / IMI 206040)</name>
    <name type="common">Trichoderma atroviride</name>
    <dbReference type="NCBI Taxonomy" id="452589"/>
    <lineage>
        <taxon>Eukaryota</taxon>
        <taxon>Fungi</taxon>
        <taxon>Dikarya</taxon>
        <taxon>Ascomycota</taxon>
        <taxon>Pezizomycotina</taxon>
        <taxon>Sordariomycetes</taxon>
        <taxon>Hypocreomycetidae</taxon>
        <taxon>Hypocreales</taxon>
        <taxon>Hypocreaceae</taxon>
        <taxon>Trichoderma</taxon>
    </lineage>
</organism>
<evidence type="ECO:0000313" key="3">
    <source>
        <dbReference type="Proteomes" id="UP000005426"/>
    </source>
</evidence>
<dbReference type="PANTHER" id="PTHR46082:SF11">
    <property type="entry name" value="AAA+ ATPASE DOMAIN-CONTAINING PROTEIN-RELATED"/>
    <property type="match status" value="1"/>
</dbReference>
<dbReference type="OrthoDB" id="1577640at2759"/>
<sequence length="272" mass="29837">MNITGRRTLTQDDYTIGWICALPFEYHVAREFLDEEHNGPQDVSPHDNNLYTLGRIGDHNIVIVAPPNGDGNGLSSTAVVIKCLLDSFFNIKVGLLVGIGGGAPSFKHDIRLGDIVVVLLHTAVTTLQSIRTLGDRIHKAVDFLFVKSPQLLRSFKRPEATSDRLYRTSVTHPAEGGAECSTVCGNDPSSLIKRHDQGERDNGPEIHYGLIASANTPIKDASVRDTLVEKKDVLCFETEAAGLMNDFPCLVVRGICDYSDSHKNDQQPKCSR</sequence>
<dbReference type="Gene3D" id="3.40.50.1580">
    <property type="entry name" value="Nucleoside phosphorylase domain"/>
    <property type="match status" value="1"/>
</dbReference>
<comment type="caution">
    <text evidence="2">The sequence shown here is derived from an EMBL/GenBank/DDBJ whole genome shotgun (WGS) entry which is preliminary data.</text>
</comment>